<evidence type="ECO:0000313" key="3">
    <source>
        <dbReference type="EMBL" id="ODR33655.1"/>
    </source>
</evidence>
<dbReference type="Proteomes" id="UP000094271">
    <property type="component" value="Unassembled WGS sequence"/>
</dbReference>
<feature type="domain" description="DUF6017" evidence="2">
    <location>
        <begin position="197"/>
        <end position="312"/>
    </location>
</feature>
<proteinExistence type="predicted"/>
<evidence type="ECO:0000259" key="2">
    <source>
        <dbReference type="Pfam" id="PF19481"/>
    </source>
</evidence>
<dbReference type="Pfam" id="PF06970">
    <property type="entry name" value="RepA_N"/>
    <property type="match status" value="1"/>
</dbReference>
<protein>
    <submittedName>
        <fullName evidence="3">Replication initiator protein A (RepA)</fullName>
    </submittedName>
</protein>
<dbReference type="EMBL" id="MEHA01000058">
    <property type="protein sequence ID" value="ODR33655.1"/>
    <property type="molecule type" value="Genomic_DNA"/>
</dbReference>
<organism evidence="3 4">
    <name type="scientific">Eisenbergiella tayi</name>
    <dbReference type="NCBI Taxonomy" id="1432052"/>
    <lineage>
        <taxon>Bacteria</taxon>
        <taxon>Bacillati</taxon>
        <taxon>Bacillota</taxon>
        <taxon>Clostridia</taxon>
        <taxon>Lachnospirales</taxon>
        <taxon>Lachnospiraceae</taxon>
        <taxon>Eisenbergiella</taxon>
    </lineage>
</organism>
<sequence length="320" mass="36779">MEDRIRLSYFYGKEADQFSFYKIPKLLFTEEYFKKISVEAKVLYGLMLDRMSLSMKNQWMDDEGRAYIYYSLEDIMEALGCSNKKAISIMKELDTDAGIGLIEKKRQGQGKPTMIYLKQFMVQDVQKCRNFTSEQKAAVSEVKNLHILKCKNAMSRSEEITLPEVKNIHTNKNNINNTELSNTESYLIVSGNDEIGSDVQAYAELIRDNIDLDILLERYPFDKELLNGIFDLILETVLCRNNEIVVASNKYPAELVRSKFLKLTSSHIEYAMGCMKSNTTKVHNIKKYLLATLFNAPSTISGYYQAEVNHDYPQFAVSGK</sequence>
<dbReference type="GeneID" id="98919525"/>
<reference evidence="3 4" key="1">
    <citation type="submission" date="2016-08" db="EMBL/GenBank/DDBJ databases">
        <authorList>
            <person name="Seilhamer J.J."/>
        </authorList>
    </citation>
    <scope>NUCLEOTIDE SEQUENCE [LARGE SCALE GENOMIC DNA]</scope>
    <source>
        <strain evidence="3 4">NML150140-1</strain>
    </source>
</reference>
<dbReference type="OrthoDB" id="9803733at2"/>
<evidence type="ECO:0000313" key="4">
    <source>
        <dbReference type="Proteomes" id="UP000094271"/>
    </source>
</evidence>
<dbReference type="RefSeq" id="WP_005601728.1">
    <property type="nucleotide sequence ID" value="NZ_MEHA01000058.1"/>
</dbReference>
<evidence type="ECO:0000259" key="1">
    <source>
        <dbReference type="Pfam" id="PF06970"/>
    </source>
</evidence>
<dbReference type="InterPro" id="IPR010724">
    <property type="entry name" value="RepA_N"/>
</dbReference>
<dbReference type="AlphaFoldDB" id="A0A1E3U588"/>
<dbReference type="InterPro" id="IPR046059">
    <property type="entry name" value="DUF6017"/>
</dbReference>
<dbReference type="Pfam" id="PF19481">
    <property type="entry name" value="DUF6017"/>
    <property type="match status" value="1"/>
</dbReference>
<name>A0A1E3U588_9FIRM</name>
<feature type="domain" description="Replication initiator A N-terminal" evidence="1">
    <location>
        <begin position="19"/>
        <end position="93"/>
    </location>
</feature>
<comment type="caution">
    <text evidence="3">The sequence shown here is derived from an EMBL/GenBank/DDBJ whole genome shotgun (WGS) entry which is preliminary data.</text>
</comment>
<accession>A0A1E3U588</accession>
<gene>
    <name evidence="3" type="ORF">BEI59_36315</name>
</gene>